<comment type="caution">
    <text evidence="6">The sequence shown here is derived from an EMBL/GenBank/DDBJ whole genome shotgun (WGS) entry which is preliminary data.</text>
</comment>
<organism evidence="6 7">
    <name type="scientific">Cellulomonas iranensis</name>
    <dbReference type="NCBI Taxonomy" id="76862"/>
    <lineage>
        <taxon>Bacteria</taxon>
        <taxon>Bacillati</taxon>
        <taxon>Actinomycetota</taxon>
        <taxon>Actinomycetes</taxon>
        <taxon>Micrococcales</taxon>
        <taxon>Cellulomonadaceae</taxon>
        <taxon>Cellulomonas</taxon>
    </lineage>
</organism>
<reference evidence="6 7" key="1">
    <citation type="submission" date="2023-07" db="EMBL/GenBank/DDBJ databases">
        <title>Sequencing the genomes of 1000 actinobacteria strains.</title>
        <authorList>
            <person name="Klenk H.-P."/>
        </authorList>
    </citation>
    <scope>NUCLEOTIDE SEQUENCE [LARGE SCALE GENOMIC DNA]</scope>
    <source>
        <strain evidence="6 7">DSM 14785</strain>
    </source>
</reference>
<dbReference type="EMBL" id="JAUSVM010000001">
    <property type="protein sequence ID" value="MDQ0425904.1"/>
    <property type="molecule type" value="Genomic_DNA"/>
</dbReference>
<dbReference type="InterPro" id="IPR027417">
    <property type="entry name" value="P-loop_NTPase"/>
</dbReference>
<keyword evidence="2" id="KW-0677">Repeat</keyword>
<dbReference type="CDD" id="cd03216">
    <property type="entry name" value="ABC_Carb_Monos_I"/>
    <property type="match status" value="1"/>
</dbReference>
<dbReference type="Gene3D" id="3.40.50.300">
    <property type="entry name" value="P-loop containing nucleotide triphosphate hydrolases"/>
    <property type="match status" value="2"/>
</dbReference>
<gene>
    <name evidence="6" type="ORF">JO380_002285</name>
</gene>
<evidence type="ECO:0000313" key="6">
    <source>
        <dbReference type="EMBL" id="MDQ0425904.1"/>
    </source>
</evidence>
<dbReference type="PROSITE" id="PS00211">
    <property type="entry name" value="ABC_TRANSPORTER_1"/>
    <property type="match status" value="1"/>
</dbReference>
<dbReference type="GO" id="GO:0005524">
    <property type="term" value="F:ATP binding"/>
    <property type="evidence" value="ECO:0007669"/>
    <property type="project" value="UniProtKB-KW"/>
</dbReference>
<accession>A0ABU0GLT8</accession>
<dbReference type="PANTHER" id="PTHR43790">
    <property type="entry name" value="CARBOHYDRATE TRANSPORT ATP-BINDING PROTEIN MG119-RELATED"/>
    <property type="match status" value="1"/>
</dbReference>
<feature type="domain" description="ABC transporter" evidence="5">
    <location>
        <begin position="255"/>
        <end position="507"/>
    </location>
</feature>
<protein>
    <submittedName>
        <fullName evidence="6">Ribose transport system ATP-binding protein</fullName>
    </submittedName>
</protein>
<proteinExistence type="predicted"/>
<evidence type="ECO:0000256" key="1">
    <source>
        <dbReference type="ARBA" id="ARBA00022448"/>
    </source>
</evidence>
<feature type="domain" description="ABC transporter" evidence="5">
    <location>
        <begin position="7"/>
        <end position="242"/>
    </location>
</feature>
<dbReference type="InterPro" id="IPR050107">
    <property type="entry name" value="ABC_carbohydrate_import_ATPase"/>
</dbReference>
<dbReference type="InterPro" id="IPR003439">
    <property type="entry name" value="ABC_transporter-like_ATP-bd"/>
</dbReference>
<keyword evidence="3" id="KW-0547">Nucleotide-binding</keyword>
<dbReference type="Proteomes" id="UP001240250">
    <property type="component" value="Unassembled WGS sequence"/>
</dbReference>
<keyword evidence="7" id="KW-1185">Reference proteome</keyword>
<dbReference type="InterPro" id="IPR017871">
    <property type="entry name" value="ABC_transporter-like_CS"/>
</dbReference>
<keyword evidence="4 6" id="KW-0067">ATP-binding</keyword>
<dbReference type="PROSITE" id="PS50893">
    <property type="entry name" value="ABC_TRANSPORTER_2"/>
    <property type="match status" value="2"/>
</dbReference>
<dbReference type="InterPro" id="IPR003593">
    <property type="entry name" value="AAA+_ATPase"/>
</dbReference>
<dbReference type="Pfam" id="PF00005">
    <property type="entry name" value="ABC_tran"/>
    <property type="match status" value="2"/>
</dbReference>
<evidence type="ECO:0000313" key="7">
    <source>
        <dbReference type="Proteomes" id="UP001240250"/>
    </source>
</evidence>
<dbReference type="SUPFAM" id="SSF52540">
    <property type="entry name" value="P-loop containing nucleoside triphosphate hydrolases"/>
    <property type="match status" value="2"/>
</dbReference>
<dbReference type="RefSeq" id="WP_046529216.1">
    <property type="nucleotide sequence ID" value="NZ_JAUSVM010000001.1"/>
</dbReference>
<evidence type="ECO:0000256" key="3">
    <source>
        <dbReference type="ARBA" id="ARBA00022741"/>
    </source>
</evidence>
<name>A0ABU0GLT8_9CELL</name>
<evidence type="ECO:0000256" key="4">
    <source>
        <dbReference type="ARBA" id="ARBA00022840"/>
    </source>
</evidence>
<keyword evidence="1" id="KW-0813">Transport</keyword>
<dbReference type="CDD" id="cd03215">
    <property type="entry name" value="ABC_Carb_Monos_II"/>
    <property type="match status" value="1"/>
</dbReference>
<dbReference type="SMART" id="SM00382">
    <property type="entry name" value="AAA"/>
    <property type="match status" value="2"/>
</dbReference>
<sequence length="515" mass="54787">MENAPLLRMAGVKKAFAGTIALSQGDLTVQRGEVHALMGQNGAGKSTLIKALTGVVAPDAGTIELDGVPVAFRSPHDAQRGGVSPIYQEINLVGLRTIAENVFLGKELRRGPFLARRAMEEQAAELLRRVGVDADPRLPLDAVSTATQQMVAIARALSFESRLLIMDEPTSSLHDREVDTLFEVISGLRDDGVSVVFVSHKLDELYRICDAVTILRDGRTVRSGSLREISRIELVSTMLGRAPETIETAGQTAFVRAGNPDASAPVLLDVRNVASGDLCRDASFTLHAGEVVGVAGLLGSGRSELAGAVYGAQPRTAGDVELDGAEHTPRSARDGLRAGLALTPEDRKVTGLVGQMSIAENVTLSILDRVSRWGVVDEKAEAELVGRYVKRLGIKASGQDQPVDQLSGGNQQKVLLARSLASTPRVLILDEPTRGVDVGAKQEIQRLVSELVAEKKDVGVLMISSEMEEIIEGSNRIMVMRDGVTVAFLDAGSVTNGQLMMYMASGGARESAEVA</sequence>
<evidence type="ECO:0000256" key="2">
    <source>
        <dbReference type="ARBA" id="ARBA00022737"/>
    </source>
</evidence>
<dbReference type="PANTHER" id="PTHR43790:SF9">
    <property type="entry name" value="GALACTOFURANOSE TRANSPORTER ATP-BINDING PROTEIN YTFR"/>
    <property type="match status" value="1"/>
</dbReference>
<evidence type="ECO:0000259" key="5">
    <source>
        <dbReference type="PROSITE" id="PS50893"/>
    </source>
</evidence>